<dbReference type="EMBL" id="JACHBQ010000001">
    <property type="protein sequence ID" value="MBB5641709.1"/>
    <property type="molecule type" value="Genomic_DNA"/>
</dbReference>
<evidence type="ECO:0000313" key="2">
    <source>
        <dbReference type="EMBL" id="MBB5641709.1"/>
    </source>
</evidence>
<dbReference type="OrthoDB" id="3781658at2"/>
<dbReference type="AlphaFoldDB" id="A0A7W9E4R1"/>
<evidence type="ECO:0000256" key="1">
    <source>
        <dbReference type="SAM" id="MobiDB-lite"/>
    </source>
</evidence>
<reference evidence="2 3" key="1">
    <citation type="submission" date="2020-08" db="EMBL/GenBank/DDBJ databases">
        <title>Sequencing the genomes of 1000 actinobacteria strains.</title>
        <authorList>
            <person name="Klenk H.-P."/>
        </authorList>
    </citation>
    <scope>NUCLEOTIDE SEQUENCE [LARGE SCALE GENOMIC DNA]</scope>
    <source>
        <strain evidence="2 3">DSM 21065</strain>
    </source>
</reference>
<dbReference type="Proteomes" id="UP000561726">
    <property type="component" value="Unassembled WGS sequence"/>
</dbReference>
<feature type="region of interest" description="Disordered" evidence="1">
    <location>
        <begin position="92"/>
        <end position="116"/>
    </location>
</feature>
<proteinExistence type="predicted"/>
<name>A0A7W9E4R1_9MICO</name>
<accession>A0A7W9E4R1</accession>
<protein>
    <submittedName>
        <fullName evidence="2">Uncharacterized protein</fullName>
    </submittedName>
</protein>
<dbReference type="RefSeq" id="WP_052542100.1">
    <property type="nucleotide sequence ID" value="NZ_JACHBQ010000001.1"/>
</dbReference>
<comment type="caution">
    <text evidence="2">The sequence shown here is derived from an EMBL/GenBank/DDBJ whole genome shotgun (WGS) entry which is preliminary data.</text>
</comment>
<feature type="compositionally biased region" description="Basic and acidic residues" evidence="1">
    <location>
        <begin position="98"/>
        <end position="116"/>
    </location>
</feature>
<gene>
    <name evidence="2" type="ORF">BJ997_002257</name>
</gene>
<organism evidence="2 3">
    <name type="scientific">Cryobacterium roopkundense</name>
    <dbReference type="NCBI Taxonomy" id="1001240"/>
    <lineage>
        <taxon>Bacteria</taxon>
        <taxon>Bacillati</taxon>
        <taxon>Actinomycetota</taxon>
        <taxon>Actinomycetes</taxon>
        <taxon>Micrococcales</taxon>
        <taxon>Microbacteriaceae</taxon>
        <taxon>Cryobacterium</taxon>
    </lineage>
</organism>
<evidence type="ECO:0000313" key="3">
    <source>
        <dbReference type="Proteomes" id="UP000561726"/>
    </source>
</evidence>
<sequence length="116" mass="12394">MRTLAHATRTLDDPRQTYDVLGNLIAAVRSLGQVLDQVASVHLDHRDLAFTDVGDSAAGAAHADQATAALRGPAAELHRKCSGCRIPALRTNRLAPRGRAEETGPDRSERATCEQA</sequence>